<dbReference type="PANTHER" id="PTHR10587:SF133">
    <property type="entry name" value="CHITIN DEACETYLASE 1-RELATED"/>
    <property type="match status" value="1"/>
</dbReference>
<accession>A0A5R9L5M9</accession>
<organism evidence="4 5">
    <name type="scientific">Dyadobacter luticola</name>
    <dbReference type="NCBI Taxonomy" id="1979387"/>
    <lineage>
        <taxon>Bacteria</taxon>
        <taxon>Pseudomonadati</taxon>
        <taxon>Bacteroidota</taxon>
        <taxon>Cytophagia</taxon>
        <taxon>Cytophagales</taxon>
        <taxon>Spirosomataceae</taxon>
        <taxon>Dyadobacter</taxon>
    </lineage>
</organism>
<evidence type="ECO:0000259" key="3">
    <source>
        <dbReference type="PROSITE" id="PS51677"/>
    </source>
</evidence>
<dbReference type="AlphaFoldDB" id="A0A5R9L5M9"/>
<name>A0A5R9L5M9_9BACT</name>
<dbReference type="EMBL" id="VCEJ01000002">
    <property type="protein sequence ID" value="TLV03689.1"/>
    <property type="molecule type" value="Genomic_DNA"/>
</dbReference>
<dbReference type="PANTHER" id="PTHR10587">
    <property type="entry name" value="GLYCOSYL TRANSFERASE-RELATED"/>
    <property type="match status" value="1"/>
</dbReference>
<sequence length="207" mass="24232">MFLHQSPFWLKAIFPDFVWRVPTKEKKLFITFDDGPIPDITEWVLSTLEQFQAKATFFCIGDNVRKHPQIFRKLLEGGHAIGNHTFNHLNGWKSENNTYLDNIEKCTRQLDFATKLFRPPYGRIKKSQSKIVRADKQIIMWDVLSGDFSQNLTPEICLKKTIEYTRPGSIILFHDSLKASKNMQYTLPRFLDHYAQKGYAFEALPMQ</sequence>
<dbReference type="Proteomes" id="UP000306402">
    <property type="component" value="Unassembled WGS sequence"/>
</dbReference>
<feature type="domain" description="NodB homology" evidence="3">
    <location>
        <begin position="26"/>
        <end position="202"/>
    </location>
</feature>
<dbReference type="InterPro" id="IPR050248">
    <property type="entry name" value="Polysacc_deacetylase_ArnD"/>
</dbReference>
<gene>
    <name evidence="4" type="ORF">FEN17_08845</name>
</gene>
<proteinExistence type="predicted"/>
<dbReference type="CDD" id="cd10917">
    <property type="entry name" value="CE4_NodB_like_6s_7s"/>
    <property type="match status" value="1"/>
</dbReference>
<dbReference type="InterPro" id="IPR011330">
    <property type="entry name" value="Glyco_hydro/deAcase_b/a-brl"/>
</dbReference>
<dbReference type="Gene3D" id="3.20.20.370">
    <property type="entry name" value="Glycoside hydrolase/deacetylase"/>
    <property type="match status" value="1"/>
</dbReference>
<dbReference type="PROSITE" id="PS51677">
    <property type="entry name" value="NODB"/>
    <property type="match status" value="1"/>
</dbReference>
<dbReference type="InterPro" id="IPR002509">
    <property type="entry name" value="NODB_dom"/>
</dbReference>
<dbReference type="Pfam" id="PF01522">
    <property type="entry name" value="Polysacc_deac_1"/>
    <property type="match status" value="1"/>
</dbReference>
<dbReference type="GO" id="GO:0046872">
    <property type="term" value="F:metal ion binding"/>
    <property type="evidence" value="ECO:0007669"/>
    <property type="project" value="UniProtKB-KW"/>
</dbReference>
<protein>
    <submittedName>
        <fullName evidence="4">Polysaccharide deacetylase family protein</fullName>
    </submittedName>
</protein>
<dbReference type="OrthoDB" id="9812065at2"/>
<evidence type="ECO:0000256" key="2">
    <source>
        <dbReference type="ARBA" id="ARBA00022801"/>
    </source>
</evidence>
<dbReference type="GO" id="GO:0016810">
    <property type="term" value="F:hydrolase activity, acting on carbon-nitrogen (but not peptide) bonds"/>
    <property type="evidence" value="ECO:0007669"/>
    <property type="project" value="InterPro"/>
</dbReference>
<evidence type="ECO:0000313" key="4">
    <source>
        <dbReference type="EMBL" id="TLV03689.1"/>
    </source>
</evidence>
<dbReference type="SUPFAM" id="SSF88713">
    <property type="entry name" value="Glycoside hydrolase/deacetylase"/>
    <property type="match status" value="1"/>
</dbReference>
<evidence type="ECO:0000256" key="1">
    <source>
        <dbReference type="ARBA" id="ARBA00022723"/>
    </source>
</evidence>
<keyword evidence="1" id="KW-0479">Metal-binding</keyword>
<dbReference type="GO" id="GO:0005975">
    <property type="term" value="P:carbohydrate metabolic process"/>
    <property type="evidence" value="ECO:0007669"/>
    <property type="project" value="InterPro"/>
</dbReference>
<keyword evidence="5" id="KW-1185">Reference proteome</keyword>
<reference evidence="4 5" key="1">
    <citation type="submission" date="2019-05" db="EMBL/GenBank/DDBJ databases">
        <authorList>
            <person name="Qu J.-H."/>
        </authorList>
    </citation>
    <scope>NUCLEOTIDE SEQUENCE [LARGE SCALE GENOMIC DNA]</scope>
    <source>
        <strain evidence="4 5">T17</strain>
    </source>
</reference>
<evidence type="ECO:0000313" key="5">
    <source>
        <dbReference type="Proteomes" id="UP000306402"/>
    </source>
</evidence>
<dbReference type="RefSeq" id="WP_138364898.1">
    <property type="nucleotide sequence ID" value="NZ_VCEJ01000002.1"/>
</dbReference>
<dbReference type="GO" id="GO:0016020">
    <property type="term" value="C:membrane"/>
    <property type="evidence" value="ECO:0007669"/>
    <property type="project" value="TreeGrafter"/>
</dbReference>
<comment type="caution">
    <text evidence="4">The sequence shown here is derived from an EMBL/GenBank/DDBJ whole genome shotgun (WGS) entry which is preliminary data.</text>
</comment>
<keyword evidence="2" id="KW-0378">Hydrolase</keyword>